<dbReference type="Proteomes" id="UP000825701">
    <property type="component" value="Chromosome"/>
</dbReference>
<evidence type="ECO:0000313" key="1">
    <source>
        <dbReference type="EMBL" id="QZN99648.1"/>
    </source>
</evidence>
<accession>A0A9E6RA72</accession>
<dbReference type="EMBL" id="CP081869">
    <property type="protein sequence ID" value="QZN99648.1"/>
    <property type="molecule type" value="Genomic_DNA"/>
</dbReference>
<dbReference type="AlphaFoldDB" id="A0A9E6RA72"/>
<protein>
    <submittedName>
        <fullName evidence="1">Uncharacterized protein</fullName>
    </submittedName>
</protein>
<proteinExistence type="predicted"/>
<sequence length="187" mass="20234">MDLKRGRAASEVGHQLGLEEAAELRRERVDDLPAGRAFAGRRQDQREDAPLAVGAAAHVESDANLEQPLERRLDVAPVVHAEVGLQDAAGQHVFVVGEAALPGDRHHGFERGVVAGRQVAALDPHPLDHHRRRRRRGVLAGQLGRVGESRGEVVRTDLGQVAPARQSHLEATLHAIPRSPITSSPRT</sequence>
<reference evidence="1" key="1">
    <citation type="submission" date="2021-08" db="EMBL/GenBank/DDBJ databases">
        <authorList>
            <person name="Zhang H."/>
            <person name="Xu M."/>
            <person name="Yu Z."/>
            <person name="Yang L."/>
            <person name="Cai Y."/>
        </authorList>
    </citation>
    <scope>NUCLEOTIDE SEQUENCE</scope>
    <source>
        <strain evidence="1">CHL1</strain>
    </source>
</reference>
<keyword evidence="2" id="KW-1185">Reference proteome</keyword>
<dbReference type="KEGG" id="cmet:K6K41_23610"/>
<organism evidence="1 2">
    <name type="scientific">Chenggangzhangella methanolivorans</name>
    <dbReference type="NCBI Taxonomy" id="1437009"/>
    <lineage>
        <taxon>Bacteria</taxon>
        <taxon>Pseudomonadati</taxon>
        <taxon>Pseudomonadota</taxon>
        <taxon>Alphaproteobacteria</taxon>
        <taxon>Hyphomicrobiales</taxon>
        <taxon>Methylopilaceae</taxon>
        <taxon>Chenggangzhangella</taxon>
    </lineage>
</organism>
<evidence type="ECO:0000313" key="2">
    <source>
        <dbReference type="Proteomes" id="UP000825701"/>
    </source>
</evidence>
<gene>
    <name evidence="1" type="ORF">K6K41_23610</name>
</gene>
<name>A0A9E6RA72_9HYPH</name>
<dbReference type="RefSeq" id="WP_261402740.1">
    <property type="nucleotide sequence ID" value="NZ_CP081869.1"/>
</dbReference>